<evidence type="ECO:0000313" key="2">
    <source>
        <dbReference type="Proteomes" id="UP000268014"/>
    </source>
</evidence>
<dbReference type="Proteomes" id="UP000268014">
    <property type="component" value="Unassembled WGS sequence"/>
</dbReference>
<organism evidence="3">
    <name type="scientific">Haemonchus placei</name>
    <name type="common">Barber's pole worm</name>
    <dbReference type="NCBI Taxonomy" id="6290"/>
    <lineage>
        <taxon>Eukaryota</taxon>
        <taxon>Metazoa</taxon>
        <taxon>Ecdysozoa</taxon>
        <taxon>Nematoda</taxon>
        <taxon>Chromadorea</taxon>
        <taxon>Rhabditida</taxon>
        <taxon>Rhabditina</taxon>
        <taxon>Rhabditomorpha</taxon>
        <taxon>Strongyloidea</taxon>
        <taxon>Trichostrongylidae</taxon>
        <taxon>Haemonchus</taxon>
    </lineage>
</organism>
<proteinExistence type="predicted"/>
<reference evidence="3" key="1">
    <citation type="submission" date="2017-02" db="UniProtKB">
        <authorList>
            <consortium name="WormBaseParasite"/>
        </authorList>
    </citation>
    <scope>IDENTIFICATION</scope>
</reference>
<dbReference type="EMBL" id="UZAF01017096">
    <property type="protein sequence ID" value="VDO37867.1"/>
    <property type="molecule type" value="Genomic_DNA"/>
</dbReference>
<name>A0A0N4WFR3_HAEPC</name>
<evidence type="ECO:0000313" key="1">
    <source>
        <dbReference type="EMBL" id="VDO37867.1"/>
    </source>
</evidence>
<keyword evidence="2" id="KW-1185">Reference proteome</keyword>
<dbReference type="AlphaFoldDB" id="A0A0N4WFR3"/>
<accession>A0A0N4WFR3</accession>
<evidence type="ECO:0000313" key="3">
    <source>
        <dbReference type="WBParaSite" id="HPLM_0000958501-mRNA-1"/>
    </source>
</evidence>
<protein>
    <submittedName>
        <fullName evidence="1 3">Uncharacterized protein</fullName>
    </submittedName>
</protein>
<sequence>MMRSLEFSLTFSFRSSSIPSNGALAYCLKAATVSGSIPIPLFQN</sequence>
<gene>
    <name evidence="1" type="ORF">HPLM_LOCUS9577</name>
</gene>
<dbReference type="WBParaSite" id="HPLM_0000958501-mRNA-1">
    <property type="protein sequence ID" value="HPLM_0000958501-mRNA-1"/>
    <property type="gene ID" value="HPLM_0000958501"/>
</dbReference>
<reference evidence="1 2" key="2">
    <citation type="submission" date="2018-11" db="EMBL/GenBank/DDBJ databases">
        <authorList>
            <consortium name="Pathogen Informatics"/>
        </authorList>
    </citation>
    <scope>NUCLEOTIDE SEQUENCE [LARGE SCALE GENOMIC DNA]</scope>
    <source>
        <strain evidence="1 2">MHpl1</strain>
    </source>
</reference>